<evidence type="ECO:0000313" key="19">
    <source>
        <dbReference type="Proteomes" id="UP000035682"/>
    </source>
</evidence>
<dbReference type="SUPFAM" id="SSF56112">
    <property type="entry name" value="Protein kinase-like (PK-like)"/>
    <property type="match status" value="1"/>
</dbReference>
<evidence type="ECO:0000256" key="1">
    <source>
        <dbReference type="ARBA" id="ARBA00001436"/>
    </source>
</evidence>
<dbReference type="Gene3D" id="3.40.50.2300">
    <property type="match status" value="2"/>
</dbReference>
<evidence type="ECO:0000256" key="5">
    <source>
        <dbReference type="ARBA" id="ARBA00022729"/>
    </source>
</evidence>
<dbReference type="GO" id="GO:0004383">
    <property type="term" value="F:guanylate cyclase activity"/>
    <property type="evidence" value="ECO:0007669"/>
    <property type="project" value="UniProtKB-EC"/>
</dbReference>
<comment type="subcellular location">
    <subcellularLocation>
        <location evidence="2">Membrane</location>
        <topology evidence="2">Single-pass type I membrane protein</topology>
    </subcellularLocation>
</comment>
<dbReference type="GeneID" id="36381994"/>
<dbReference type="InterPro" id="IPR001828">
    <property type="entry name" value="ANF_lig-bd_rcpt"/>
</dbReference>
<dbReference type="PANTHER" id="PTHR11920">
    <property type="entry name" value="GUANYLYL CYCLASE"/>
    <property type="match status" value="1"/>
</dbReference>
<protein>
    <recommendedName>
        <fullName evidence="3 14">Guanylate cyclase</fullName>
        <ecNumber evidence="3 14">4.6.1.2</ecNumber>
    </recommendedName>
</protein>
<name>A0A090LN75_STRRB</name>
<dbReference type="InterPro" id="IPR028082">
    <property type="entry name" value="Peripla_BP_I"/>
</dbReference>
<dbReference type="GO" id="GO:0001653">
    <property type="term" value="F:peptide receptor activity"/>
    <property type="evidence" value="ECO:0007669"/>
    <property type="project" value="TreeGrafter"/>
</dbReference>
<keyword evidence="19" id="KW-1185">Reference proteome</keyword>
<dbReference type="InterPro" id="IPR001245">
    <property type="entry name" value="Ser-Thr/Tyr_kinase_cat_dom"/>
</dbReference>
<dbReference type="GO" id="GO:0006935">
    <property type="term" value="P:chemotaxis"/>
    <property type="evidence" value="ECO:0007669"/>
    <property type="project" value="UniProtKB-ARBA"/>
</dbReference>
<dbReference type="OrthoDB" id="302535at2759"/>
<dbReference type="GO" id="GO:0005886">
    <property type="term" value="C:plasma membrane"/>
    <property type="evidence" value="ECO:0007669"/>
    <property type="project" value="TreeGrafter"/>
</dbReference>
<dbReference type="FunFam" id="3.30.70.1230:FF:000023">
    <property type="entry name" value="Guanylate cyclase"/>
    <property type="match status" value="1"/>
</dbReference>
<keyword evidence="11 13" id="KW-0456">Lyase</keyword>
<evidence type="ECO:0000256" key="9">
    <source>
        <dbReference type="ARBA" id="ARBA00023170"/>
    </source>
</evidence>
<keyword evidence="9 18" id="KW-0675">Receptor</keyword>
<dbReference type="SUPFAM" id="SSF53822">
    <property type="entry name" value="Periplasmic binding protein-like I"/>
    <property type="match status" value="1"/>
</dbReference>
<dbReference type="PROSITE" id="PS50011">
    <property type="entry name" value="PROTEIN_KINASE_DOM"/>
    <property type="match status" value="1"/>
</dbReference>
<evidence type="ECO:0000259" key="17">
    <source>
        <dbReference type="PROSITE" id="PS50125"/>
    </source>
</evidence>
<evidence type="ECO:0000256" key="6">
    <source>
        <dbReference type="ARBA" id="ARBA00022741"/>
    </source>
</evidence>
<evidence type="ECO:0000256" key="4">
    <source>
        <dbReference type="ARBA" id="ARBA00022692"/>
    </source>
</evidence>
<proteinExistence type="inferred from homology"/>
<dbReference type="Pfam" id="PF00211">
    <property type="entry name" value="Guanylate_cyc"/>
    <property type="match status" value="1"/>
</dbReference>
<sequence>MFFPFNNTNQLKWQGYQNSAGAVLEAFKLAKTNYTALNDIDVTYKWLYNECVMSTAMGNFFEMITSENDSIDVMFGPACSETATLCGSIATYYNFPIFLYGLSSVFSSFEDTSLYPTVVAVMPIYKDGARALTNILLNYEWTDISLVYINSIEMLRRCEKFANEFDSYISSDINNIDIVYKKLISNFSSSNLANIAKTISTVSRIIVICIGEQEKIRKLMLAFYDNGMNNDEYVYINCDVDMDIYVNSENILLLKDYNIPPDGRDNDLFSMYTYMLHFQYYITGGLSDSYNDLRLNMPKYMAQPPFNCTTECEMFNVSSIYAPYLFDAAYVYYACLAKAIDDNNDKKPFKDIARDGKLIANYSTNTFQGITGEFSINSYYIRNTLMSLGTYFNDGLNVTNWVEVNVVEGKSELKLLYTDPTTSIWKIRGGKKPLNEPECGYTNTKCPYKFIQENPVAFGFIIFGGVIIITIIILIFIYFYIQKKRQEEKQNDMWKINYQSLTKYEDYEKSLSLEQSKKSITSSTNVSTKLLTKYNPEGRHRLYVYNNEYVMARLHDCFYMLTKKDMAHLRSLRMLDHDNVNKIIGFSLNGPALMSIWKFCSRGSLVDILTNDNLNINIDGFFIYSLIKDTVEGLYFIHHSVIEVHGNLSSRNCLINERWQVKLSDYGLPFLRIFEENKQEYLLWTAPEVLRFDISYPNKESDIYSLSIVLADLINKGISFDNDDVRGGAEEVIYLLKNKKSNPFRPNLDPAVEDIPSAMLHLIRDMWAEDPSIRPKIDVIRKLVKQMKIGKSSNLMDHVYSMLENYAASLEEDIQSRTKELVEEKKKADLLLSRMLPKAVAEKLKAGQTIQPEHFDSVTIFFSDIVSFTTLASKCSALQVVDLMNGLYTMFDSIINEHDVYKVETIGDGYLCVSGLPERNGNRHIKEIANLSLELLKQIPGFRIDHLPNEKIRIRIGIHSGPCVAGVVGLTMPRYCLFGDTVNTASRMESNGKPNHIHMSNDAHKLLTEKIGGFVTEPRGEVLIKGKGVMETFWLIGKVGEVSTNSTNGMYTDYKKEPE</sequence>
<evidence type="ECO:0000256" key="3">
    <source>
        <dbReference type="ARBA" id="ARBA00012202"/>
    </source>
</evidence>
<evidence type="ECO:0000256" key="2">
    <source>
        <dbReference type="ARBA" id="ARBA00004479"/>
    </source>
</evidence>
<dbReference type="GO" id="GO:0007168">
    <property type="term" value="P:receptor guanylyl cyclase signaling pathway"/>
    <property type="evidence" value="ECO:0007669"/>
    <property type="project" value="TreeGrafter"/>
</dbReference>
<dbReference type="SUPFAM" id="SSF55073">
    <property type="entry name" value="Nucleotide cyclase"/>
    <property type="match status" value="1"/>
</dbReference>
<organism evidence="18">
    <name type="scientific">Strongyloides ratti</name>
    <name type="common">Parasitic roundworm</name>
    <dbReference type="NCBI Taxonomy" id="34506"/>
    <lineage>
        <taxon>Eukaryota</taxon>
        <taxon>Metazoa</taxon>
        <taxon>Ecdysozoa</taxon>
        <taxon>Nematoda</taxon>
        <taxon>Chromadorea</taxon>
        <taxon>Rhabditida</taxon>
        <taxon>Tylenchina</taxon>
        <taxon>Panagrolaimomorpha</taxon>
        <taxon>Strongyloidoidea</taxon>
        <taxon>Strongyloididae</taxon>
        <taxon>Strongyloides</taxon>
    </lineage>
</organism>
<feature type="transmembrane region" description="Helical" evidence="15">
    <location>
        <begin position="456"/>
        <end position="481"/>
    </location>
</feature>
<dbReference type="PROSITE" id="PS50125">
    <property type="entry name" value="GUANYLATE_CYCLASE_2"/>
    <property type="match status" value="1"/>
</dbReference>
<evidence type="ECO:0000256" key="12">
    <source>
        <dbReference type="ARBA" id="ARBA00023293"/>
    </source>
</evidence>
<dbReference type="InterPro" id="IPR029787">
    <property type="entry name" value="Nucleotide_cyclase"/>
</dbReference>
<dbReference type="SMART" id="SM00044">
    <property type="entry name" value="CYCc"/>
    <property type="match status" value="1"/>
</dbReference>
<comment type="catalytic activity">
    <reaction evidence="1 14">
        <text>GTP = 3',5'-cyclic GMP + diphosphate</text>
        <dbReference type="Rhea" id="RHEA:13665"/>
        <dbReference type="ChEBI" id="CHEBI:33019"/>
        <dbReference type="ChEBI" id="CHEBI:37565"/>
        <dbReference type="ChEBI" id="CHEBI:57746"/>
        <dbReference type="EC" id="4.6.1.2"/>
    </reaction>
</comment>
<reference evidence="18 19" key="1">
    <citation type="submission" date="2014-09" db="EMBL/GenBank/DDBJ databases">
        <authorList>
            <person name="Martin A.A."/>
        </authorList>
    </citation>
    <scope>NUCLEOTIDE SEQUENCE</scope>
    <source>
        <strain evidence="19">ED321</strain>
        <strain evidence="18">ED321 Heterogonic</strain>
    </source>
</reference>
<keyword evidence="4 15" id="KW-0812">Transmembrane</keyword>
<dbReference type="InterPro" id="IPR050401">
    <property type="entry name" value="Cyclic_nucleotide_synthase"/>
</dbReference>
<dbReference type="CDD" id="cd06352">
    <property type="entry name" value="PBP1_NPR_GC-like"/>
    <property type="match status" value="1"/>
</dbReference>
<evidence type="ECO:0000256" key="15">
    <source>
        <dbReference type="SAM" id="Phobius"/>
    </source>
</evidence>
<dbReference type="CDD" id="cd07302">
    <property type="entry name" value="CHD"/>
    <property type="match status" value="1"/>
</dbReference>
<dbReference type="EC" id="4.6.1.2" evidence="3 14"/>
<dbReference type="EMBL" id="LN609529">
    <property type="protein sequence ID" value="CEF69624.1"/>
    <property type="molecule type" value="Genomic_DNA"/>
</dbReference>
<dbReference type="WBParaSite" id="SRAE_2000427100.1">
    <property type="protein sequence ID" value="SRAE_2000427100.1"/>
    <property type="gene ID" value="WBGene00264501"/>
</dbReference>
<dbReference type="PROSITE" id="PS00452">
    <property type="entry name" value="GUANYLATE_CYCLASE_1"/>
    <property type="match status" value="1"/>
</dbReference>
<accession>A0A090LN75</accession>
<dbReference type="Pfam" id="PF01094">
    <property type="entry name" value="ANF_receptor"/>
    <property type="match status" value="1"/>
</dbReference>
<dbReference type="InterPro" id="IPR000719">
    <property type="entry name" value="Prot_kinase_dom"/>
</dbReference>
<dbReference type="PANTHER" id="PTHR11920:SF375">
    <property type="entry name" value="RECEPTOR-TYPE GUANYLATE CYCLASE GCY-13"/>
    <property type="match status" value="1"/>
</dbReference>
<keyword evidence="6" id="KW-0547">Nucleotide-binding</keyword>
<evidence type="ECO:0000256" key="13">
    <source>
        <dbReference type="RuleBase" id="RU000405"/>
    </source>
</evidence>
<keyword evidence="5" id="KW-0732">Signal</keyword>
<dbReference type="AlphaFoldDB" id="A0A090LN75"/>
<dbReference type="STRING" id="34506.A0A090LN75"/>
<evidence type="ECO:0000256" key="8">
    <source>
        <dbReference type="ARBA" id="ARBA00023136"/>
    </source>
</evidence>
<dbReference type="GO" id="GO:0004672">
    <property type="term" value="F:protein kinase activity"/>
    <property type="evidence" value="ECO:0007669"/>
    <property type="project" value="InterPro"/>
</dbReference>
<dbReference type="GO" id="GO:0035556">
    <property type="term" value="P:intracellular signal transduction"/>
    <property type="evidence" value="ECO:0007669"/>
    <property type="project" value="InterPro"/>
</dbReference>
<dbReference type="RefSeq" id="XP_024508823.1">
    <property type="nucleotide sequence ID" value="XM_024643121.1"/>
</dbReference>
<feature type="domain" description="Protein kinase" evidence="16">
    <location>
        <begin position="498"/>
        <end position="789"/>
    </location>
</feature>
<gene>
    <name evidence="18 20 21" type="ORF">SRAE_2000427100</name>
</gene>
<evidence type="ECO:0000256" key="11">
    <source>
        <dbReference type="ARBA" id="ARBA00023239"/>
    </source>
</evidence>
<dbReference type="GO" id="GO:0005524">
    <property type="term" value="F:ATP binding"/>
    <property type="evidence" value="ECO:0007669"/>
    <property type="project" value="InterPro"/>
</dbReference>
<evidence type="ECO:0000256" key="10">
    <source>
        <dbReference type="ARBA" id="ARBA00023180"/>
    </source>
</evidence>
<keyword evidence="12 14" id="KW-0141">cGMP biosynthesis</keyword>
<dbReference type="eggNOG" id="KOG1023">
    <property type="taxonomic scope" value="Eukaryota"/>
</dbReference>
<evidence type="ECO:0000313" key="20">
    <source>
        <dbReference type="WBParaSite" id="SRAE_2000427100.1"/>
    </source>
</evidence>
<reference evidence="20" key="2">
    <citation type="submission" date="2020-12" db="UniProtKB">
        <authorList>
            <consortium name="WormBaseParasite"/>
        </authorList>
    </citation>
    <scope>IDENTIFICATION</scope>
</reference>
<feature type="domain" description="Guanylate cyclase" evidence="17">
    <location>
        <begin position="859"/>
        <end position="989"/>
    </location>
</feature>
<dbReference type="CTD" id="36381994"/>
<evidence type="ECO:0000313" key="18">
    <source>
        <dbReference type="EMBL" id="CEF69624.1"/>
    </source>
</evidence>
<dbReference type="Gene3D" id="3.30.70.1230">
    <property type="entry name" value="Nucleotide cyclase"/>
    <property type="match status" value="1"/>
</dbReference>
<dbReference type="OMA" id="VGPYTKM"/>
<evidence type="ECO:0000259" key="16">
    <source>
        <dbReference type="PROSITE" id="PS50011"/>
    </source>
</evidence>
<dbReference type="Gene3D" id="1.10.510.10">
    <property type="entry name" value="Transferase(Phosphotransferase) domain 1"/>
    <property type="match status" value="1"/>
</dbReference>
<comment type="similarity">
    <text evidence="13">Belongs to the adenylyl cyclase class-4/guanylyl cyclase family.</text>
</comment>
<evidence type="ECO:0000256" key="14">
    <source>
        <dbReference type="RuleBase" id="RU003431"/>
    </source>
</evidence>
<dbReference type="GO" id="GO:0004016">
    <property type="term" value="F:adenylate cyclase activity"/>
    <property type="evidence" value="ECO:0007669"/>
    <property type="project" value="TreeGrafter"/>
</dbReference>
<keyword evidence="8 15" id="KW-0472">Membrane</keyword>
<evidence type="ECO:0000313" key="21">
    <source>
        <dbReference type="WormBase" id="SRAE_2000427100"/>
    </source>
</evidence>
<dbReference type="Proteomes" id="UP000035682">
    <property type="component" value="Unplaced"/>
</dbReference>
<evidence type="ECO:0000256" key="7">
    <source>
        <dbReference type="ARBA" id="ARBA00022989"/>
    </source>
</evidence>
<keyword evidence="7 15" id="KW-1133">Transmembrane helix</keyword>
<dbReference type="GO" id="GO:0007635">
    <property type="term" value="P:chemosensory behavior"/>
    <property type="evidence" value="ECO:0007669"/>
    <property type="project" value="UniProtKB-ARBA"/>
</dbReference>
<keyword evidence="10" id="KW-0325">Glycoprotein</keyword>
<dbReference type="Pfam" id="PF07714">
    <property type="entry name" value="PK_Tyr_Ser-Thr"/>
    <property type="match status" value="1"/>
</dbReference>
<dbReference type="InterPro" id="IPR011009">
    <property type="entry name" value="Kinase-like_dom_sf"/>
</dbReference>
<dbReference type="InterPro" id="IPR018297">
    <property type="entry name" value="A/G_cyclase_CS"/>
</dbReference>
<dbReference type="InterPro" id="IPR001054">
    <property type="entry name" value="A/G_cyclase"/>
</dbReference>
<dbReference type="WormBase" id="SRAE_2000427100">
    <property type="protein sequence ID" value="SRP04551"/>
    <property type="gene ID" value="WBGene00264501"/>
</dbReference>